<dbReference type="EMBL" id="ARYH01000001">
    <property type="protein sequence ID" value="KCZ85337.1"/>
    <property type="molecule type" value="Genomic_DNA"/>
</dbReference>
<dbReference type="InterPro" id="IPR000836">
    <property type="entry name" value="PRTase_dom"/>
</dbReference>
<comment type="caution">
    <text evidence="3">The sequence shown here is derived from an EMBL/GenBank/DDBJ whole genome shotgun (WGS) entry which is preliminary data.</text>
</comment>
<dbReference type="OrthoDB" id="9779910at2"/>
<gene>
    <name evidence="3" type="ORF">HAD_06630</name>
</gene>
<keyword evidence="4" id="KW-1185">Reference proteome</keyword>
<dbReference type="Proteomes" id="UP000027446">
    <property type="component" value="Unassembled WGS sequence"/>
</dbReference>
<evidence type="ECO:0000313" key="3">
    <source>
        <dbReference type="EMBL" id="KCZ85337.1"/>
    </source>
</evidence>
<comment type="similarity">
    <text evidence="1">Belongs to the ComF/GntX family.</text>
</comment>
<dbReference type="InterPro" id="IPR051910">
    <property type="entry name" value="ComF/GntX_DNA_util-trans"/>
</dbReference>
<dbReference type="SUPFAM" id="SSF53271">
    <property type="entry name" value="PRTase-like"/>
    <property type="match status" value="1"/>
</dbReference>
<name>A0A069E5I9_9PROT</name>
<proteinExistence type="inferred from homology"/>
<dbReference type="CDD" id="cd06223">
    <property type="entry name" value="PRTases_typeI"/>
    <property type="match status" value="1"/>
</dbReference>
<dbReference type="Pfam" id="PF00156">
    <property type="entry name" value="Pribosyltran"/>
    <property type="match status" value="1"/>
</dbReference>
<dbReference type="STRING" id="1280949.HAD_06630"/>
<feature type="domain" description="Phosphoribosyltransferase" evidence="2">
    <location>
        <begin position="153"/>
        <end position="247"/>
    </location>
</feature>
<accession>A0A069E5I9</accession>
<evidence type="ECO:0000313" key="4">
    <source>
        <dbReference type="Proteomes" id="UP000027446"/>
    </source>
</evidence>
<dbReference type="RefSeq" id="WP_156942188.1">
    <property type="nucleotide sequence ID" value="NZ_ARYH01000001.1"/>
</dbReference>
<organism evidence="3 4">
    <name type="scientific">Hyphomonas adhaerens MHS-3</name>
    <dbReference type="NCBI Taxonomy" id="1280949"/>
    <lineage>
        <taxon>Bacteria</taxon>
        <taxon>Pseudomonadati</taxon>
        <taxon>Pseudomonadota</taxon>
        <taxon>Alphaproteobacteria</taxon>
        <taxon>Hyphomonadales</taxon>
        <taxon>Hyphomonadaceae</taxon>
        <taxon>Hyphomonas</taxon>
    </lineage>
</organism>
<dbReference type="PANTHER" id="PTHR47505:SF1">
    <property type="entry name" value="DNA UTILIZATION PROTEIN YHGH"/>
    <property type="match status" value="1"/>
</dbReference>
<dbReference type="eggNOG" id="COG1040">
    <property type="taxonomic scope" value="Bacteria"/>
</dbReference>
<dbReference type="PATRIC" id="fig|1280949.3.peg.1350"/>
<evidence type="ECO:0000256" key="1">
    <source>
        <dbReference type="ARBA" id="ARBA00008007"/>
    </source>
</evidence>
<evidence type="ECO:0000259" key="2">
    <source>
        <dbReference type="Pfam" id="PF00156"/>
    </source>
</evidence>
<dbReference type="Gene3D" id="3.40.50.2020">
    <property type="match status" value="1"/>
</dbReference>
<sequence>MARDMEQQQSRSKAFLRIAADFLWPPRSLVSRERGLGKGPLAPHEFGRIHFLSGAVCNRCGMPLGAELDDGATCAACIARPPRWDRARAAFVYEAASRRLVLDLKRSGRRDGLGTFSGWMAQAGRTLLDEADVIVPVPLHYTRLASRGFNQSAWLADAVSRRTGVPVSVDALKRTRRTPTQGGLSAKARRRNMAGAFAPHPKRTGHVQGKRVLLIDDVLTTGATLSACTRALKRAGARHVDVLVLARVVRETDVTI</sequence>
<reference evidence="3 4" key="1">
    <citation type="journal article" date="2014" name="Antonie Van Leeuwenhoek">
        <title>Hyphomonas beringensis sp. nov. and Hyphomonas chukchiensis sp. nov., isolated from surface seawater of the Bering Sea and Chukchi Sea.</title>
        <authorList>
            <person name="Li C."/>
            <person name="Lai Q."/>
            <person name="Li G."/>
            <person name="Dong C."/>
            <person name="Wang J."/>
            <person name="Liao Y."/>
            <person name="Shao Z."/>
        </authorList>
    </citation>
    <scope>NUCLEOTIDE SEQUENCE [LARGE SCALE GENOMIC DNA]</scope>
    <source>
        <strain evidence="3 4">MHS-3</strain>
    </source>
</reference>
<dbReference type="InterPro" id="IPR029057">
    <property type="entry name" value="PRTase-like"/>
</dbReference>
<dbReference type="PANTHER" id="PTHR47505">
    <property type="entry name" value="DNA UTILIZATION PROTEIN YHGH"/>
    <property type="match status" value="1"/>
</dbReference>
<dbReference type="AlphaFoldDB" id="A0A069E5I9"/>
<protein>
    <submittedName>
        <fullName evidence="3">ComF family protein</fullName>
    </submittedName>
</protein>